<dbReference type="AlphaFoldDB" id="A0A4Y8SFD1"/>
<proteinExistence type="predicted"/>
<name>A0A4Y8SFD1_9SPHI</name>
<sequence>MRTYFIKGNPFDATAIYGRLTENFQVGMLINLINLRTGLSFARRVCKVYDQGNNVAMVDF</sequence>
<keyword evidence="2" id="KW-1185">Reference proteome</keyword>
<reference evidence="1 2" key="1">
    <citation type="journal article" date="2017" name="Int. J. Syst. Evol. Microbiol.">
        <title>Mucilaginibacterpsychrotolerans sp. nov., isolated from peatlands.</title>
        <authorList>
            <person name="Deng Y."/>
            <person name="Shen L."/>
            <person name="Xu B."/>
            <person name="Liu Y."/>
            <person name="Gu Z."/>
            <person name="Liu H."/>
            <person name="Zhou Y."/>
        </authorList>
    </citation>
    <scope>NUCLEOTIDE SEQUENCE [LARGE SCALE GENOMIC DNA]</scope>
    <source>
        <strain evidence="1 2">NH7-4</strain>
    </source>
</reference>
<organism evidence="1 2">
    <name type="scientific">Mucilaginibacter psychrotolerans</name>
    <dbReference type="NCBI Taxonomy" id="1524096"/>
    <lineage>
        <taxon>Bacteria</taxon>
        <taxon>Pseudomonadati</taxon>
        <taxon>Bacteroidota</taxon>
        <taxon>Sphingobacteriia</taxon>
        <taxon>Sphingobacteriales</taxon>
        <taxon>Sphingobacteriaceae</taxon>
        <taxon>Mucilaginibacter</taxon>
    </lineage>
</organism>
<dbReference type="Proteomes" id="UP000297540">
    <property type="component" value="Unassembled WGS sequence"/>
</dbReference>
<evidence type="ECO:0000313" key="2">
    <source>
        <dbReference type="Proteomes" id="UP000297540"/>
    </source>
</evidence>
<dbReference type="RefSeq" id="WP_133230590.1">
    <property type="nucleotide sequence ID" value="NZ_SOZE01000009.1"/>
</dbReference>
<dbReference type="EMBL" id="SOZE01000009">
    <property type="protein sequence ID" value="TFF37749.1"/>
    <property type="molecule type" value="Genomic_DNA"/>
</dbReference>
<comment type="caution">
    <text evidence="1">The sequence shown here is derived from an EMBL/GenBank/DDBJ whole genome shotgun (WGS) entry which is preliminary data.</text>
</comment>
<evidence type="ECO:0000313" key="1">
    <source>
        <dbReference type="EMBL" id="TFF37749.1"/>
    </source>
</evidence>
<protein>
    <submittedName>
        <fullName evidence="1">Uncharacterized protein</fullName>
    </submittedName>
</protein>
<gene>
    <name evidence="1" type="ORF">E2R66_11315</name>
</gene>
<accession>A0A4Y8SFD1</accession>